<dbReference type="PANTHER" id="PTHR36840">
    <property type="entry name" value="BLL5714 PROTEIN"/>
    <property type="match status" value="1"/>
</dbReference>
<name>A0ABX6QSZ4_9HYPH</name>
<dbReference type="Proteomes" id="UP000308530">
    <property type="component" value="Plasmid pPRADMK78_01"/>
</dbReference>
<feature type="transmembrane region" description="Helical" evidence="1">
    <location>
        <begin position="269"/>
        <end position="291"/>
    </location>
</feature>
<dbReference type="EMBL" id="CP058351">
    <property type="protein sequence ID" value="QLF71593.1"/>
    <property type="molecule type" value="Genomic_DNA"/>
</dbReference>
<proteinExistence type="predicted"/>
<feature type="transmembrane region" description="Helical" evidence="1">
    <location>
        <begin position="138"/>
        <end position="158"/>
    </location>
</feature>
<gene>
    <name evidence="2" type="ORF">FE840_018230</name>
</gene>
<feature type="transmembrane region" description="Helical" evidence="1">
    <location>
        <begin position="45"/>
        <end position="65"/>
    </location>
</feature>
<dbReference type="RefSeq" id="WP_138287423.1">
    <property type="nucleotide sequence ID" value="NZ_CP058351.1"/>
</dbReference>
<keyword evidence="1" id="KW-1133">Transmembrane helix</keyword>
<dbReference type="PANTHER" id="PTHR36840:SF1">
    <property type="entry name" value="BLL5714 PROTEIN"/>
    <property type="match status" value="1"/>
</dbReference>
<keyword evidence="1" id="KW-0812">Transmembrane</keyword>
<sequence>MTDKPAHLLSVAHAEGRKTTWFELFFDLVFVTAVAGLASRFGEHYTLAGAVEFAFLFLVLWWLWLGHTFHATRFDEDRLHQRLTGLAQMLAMVIVAYGTGDAFGERVRAFALGIAAFKALLAMSYLSQSHRAGLDRLVKLYAAIYSLQALAWTSSVLVDPDTRLMLWIAAFALDVVSPFIVAKETWRAPPHPEHLPERFGLFTIILLGESFASAAHGLDHAGHLTGEGLAVAACGTALAFLFWTGYFHRARGSSERHVADAASGQKLRLWAYGHIPLYLGIAGMAAGTLFMAHHTHPHGAEPWLYSGAAAMAMFGVTLVAVASRPGDAKPGSARPYIAIALLTAFGGGIGLIGGAPIMALAILLLACLQVFVSVRAANRME</sequence>
<dbReference type="InterPro" id="IPR010640">
    <property type="entry name" value="Low_temperature_requirement_A"/>
</dbReference>
<feature type="transmembrane region" description="Helical" evidence="1">
    <location>
        <begin position="164"/>
        <end position="186"/>
    </location>
</feature>
<feature type="transmembrane region" description="Helical" evidence="1">
    <location>
        <begin position="229"/>
        <end position="248"/>
    </location>
</feature>
<protein>
    <submittedName>
        <fullName evidence="2">Low temperature requirement protein A</fullName>
    </submittedName>
</protein>
<keyword evidence="2" id="KW-0614">Plasmid</keyword>
<feature type="transmembrane region" description="Helical" evidence="1">
    <location>
        <begin position="303"/>
        <end position="323"/>
    </location>
</feature>
<accession>A0ABX6QSZ4</accession>
<geneLocation type="plasmid" evidence="2 3">
    <name>pPRADMK78_01</name>
</geneLocation>
<reference evidence="2 3" key="1">
    <citation type="submission" date="2020-06" db="EMBL/GenBank/DDBJ databases">
        <title>Genome sequence of Rhizobium sp strain ADMK78.</title>
        <authorList>
            <person name="Rahi P."/>
        </authorList>
    </citation>
    <scope>NUCLEOTIDE SEQUENCE [LARGE SCALE GENOMIC DNA]</scope>
    <source>
        <strain evidence="2 3">ADMK78</strain>
        <plasmid evidence="2 3">pPRADMK78_01</plasmid>
    </source>
</reference>
<evidence type="ECO:0000313" key="3">
    <source>
        <dbReference type="Proteomes" id="UP000308530"/>
    </source>
</evidence>
<feature type="transmembrane region" description="Helical" evidence="1">
    <location>
        <begin position="86"/>
        <end position="103"/>
    </location>
</feature>
<evidence type="ECO:0000313" key="2">
    <source>
        <dbReference type="EMBL" id="QLF71593.1"/>
    </source>
</evidence>
<keyword evidence="1" id="KW-0472">Membrane</keyword>
<feature type="transmembrane region" description="Helical" evidence="1">
    <location>
        <begin position="335"/>
        <end position="352"/>
    </location>
</feature>
<feature type="transmembrane region" description="Helical" evidence="1">
    <location>
        <begin position="109"/>
        <end position="126"/>
    </location>
</feature>
<feature type="transmembrane region" description="Helical" evidence="1">
    <location>
        <begin position="21"/>
        <end position="39"/>
    </location>
</feature>
<dbReference type="Pfam" id="PF06772">
    <property type="entry name" value="LtrA"/>
    <property type="match status" value="1"/>
</dbReference>
<evidence type="ECO:0000256" key="1">
    <source>
        <dbReference type="SAM" id="Phobius"/>
    </source>
</evidence>
<organism evidence="2 3">
    <name type="scientific">Peteryoungia desertarenae</name>
    <dbReference type="NCBI Taxonomy" id="1813451"/>
    <lineage>
        <taxon>Bacteria</taxon>
        <taxon>Pseudomonadati</taxon>
        <taxon>Pseudomonadota</taxon>
        <taxon>Alphaproteobacteria</taxon>
        <taxon>Hyphomicrobiales</taxon>
        <taxon>Rhizobiaceae</taxon>
        <taxon>Peteryoungia</taxon>
    </lineage>
</organism>
<keyword evidence="3" id="KW-1185">Reference proteome</keyword>
<feature type="transmembrane region" description="Helical" evidence="1">
    <location>
        <begin position="358"/>
        <end position="377"/>
    </location>
</feature>